<dbReference type="Gene3D" id="3.30.230.70">
    <property type="entry name" value="GHMP Kinase, N-terminal domain"/>
    <property type="match status" value="2"/>
</dbReference>
<sequence>MTINLSLHRLRFISHWQRRFLRLPPCRYSHVQLANKPKITVEFSAGNSLVLSSGKFARMADSCVVGEIGNTSVMATAVSKDRTGSSPNFFPLIVDYRQKAAAAGRIPTNFLRRELGPSEHEILTSRLIDRSLRPLFPDGFSNETQIICNLLAADGVNDPDVIGINAASAALYLSDIPWEGPIGAVRVGMLGNNLVANPSRRELASSSLNLIVVAAAHNLVVMLEGGANNIGPQEFRKAIKFGVKECQAVIQSLLKLKKFCKAKRSFTPPQFDQNVVDFVKLLAEPKLRDVFLNSNFDKQSRDSAVKQIKEDILEKVKDGVNTKPEVMSYCNSVFDQISKKVFRSLILDDKIRCDGRDFDSLRDISCEVDLYKPLHGSALFQRGQTQVLCTVTLDSADSALKLDAMSVLTGGLKEKNFFLHYEFPPFATNEIGREGPAMRREVGHGALAERALRPVIPSNYPFTIRLTSEVLESNGSSSMASVCGGSLALKDAGVPISHTAAGVAIGLVSDFKESTKQIDRYELLTDILGIEDYLGDMDFKLAGTKKGITAIQADIKVPGLPLKIVMEAVDKGYEAKSKIIDIMDRVIATPREEEKESWPVSERLEIESHKRGKLLGPGGIHLKKLTLSTGVHITPIDDNVYNLFAPNKDAMDEAKEQIEKLLNDPDEPELDFGGIYKAKIVEIKEIGVMVTLYDSMKPTLLHNSQLDQRKVHHPDALGLKVGEEISVKYFGRDPVSGSMRLSRKVLQSGAVVRSA</sequence>
<accession>A0AAN9T584</accession>
<dbReference type="GO" id="GO:0004654">
    <property type="term" value="F:polyribonucleotide nucleotidyltransferase activity"/>
    <property type="evidence" value="ECO:0007669"/>
    <property type="project" value="UniProtKB-EC"/>
</dbReference>
<name>A0AAN9T584_9HEMI</name>
<dbReference type="SUPFAM" id="SSF50249">
    <property type="entry name" value="Nucleic acid-binding proteins"/>
    <property type="match status" value="1"/>
</dbReference>
<dbReference type="CDD" id="cd11363">
    <property type="entry name" value="RNase_PH_PNPase_1"/>
    <property type="match status" value="1"/>
</dbReference>
<dbReference type="FunFam" id="3.30.1370.10:FF:000001">
    <property type="entry name" value="Polyribonucleotide nucleotidyltransferase"/>
    <property type="match status" value="1"/>
</dbReference>
<dbReference type="SUPFAM" id="SSF54211">
    <property type="entry name" value="Ribosomal protein S5 domain 2-like"/>
    <property type="match status" value="2"/>
</dbReference>
<dbReference type="InterPro" id="IPR004088">
    <property type="entry name" value="KH_dom_type_1"/>
</dbReference>
<dbReference type="GO" id="GO:0003723">
    <property type="term" value="F:RNA binding"/>
    <property type="evidence" value="ECO:0007669"/>
    <property type="project" value="UniProtKB-UniRule"/>
</dbReference>
<dbReference type="InterPro" id="IPR003029">
    <property type="entry name" value="S1_domain"/>
</dbReference>
<dbReference type="PANTHER" id="PTHR11252:SF0">
    <property type="entry name" value="POLYRIBONUCLEOTIDE NUCLEOTIDYLTRANSFERASE 1, MITOCHONDRIAL"/>
    <property type="match status" value="1"/>
</dbReference>
<dbReference type="InterPro" id="IPR001247">
    <property type="entry name" value="ExoRNase_PH_dom1"/>
</dbReference>
<evidence type="ECO:0000256" key="6">
    <source>
        <dbReference type="ARBA" id="ARBA00022884"/>
    </source>
</evidence>
<dbReference type="InterPro" id="IPR036612">
    <property type="entry name" value="KH_dom_type_1_sf"/>
</dbReference>
<dbReference type="InterPro" id="IPR012340">
    <property type="entry name" value="NA-bd_OB-fold"/>
</dbReference>
<dbReference type="GO" id="GO:0000965">
    <property type="term" value="P:mitochondrial RNA 3'-end processing"/>
    <property type="evidence" value="ECO:0007669"/>
    <property type="project" value="TreeGrafter"/>
</dbReference>
<evidence type="ECO:0000256" key="5">
    <source>
        <dbReference type="ARBA" id="ARBA00022695"/>
    </source>
</evidence>
<dbReference type="Pfam" id="PF03725">
    <property type="entry name" value="RNase_PH_C"/>
    <property type="match status" value="1"/>
</dbReference>
<dbReference type="PROSITE" id="PS50084">
    <property type="entry name" value="KH_TYPE_1"/>
    <property type="match status" value="1"/>
</dbReference>
<keyword evidence="4" id="KW-0808">Transferase</keyword>
<dbReference type="SUPFAM" id="SSF54791">
    <property type="entry name" value="Eukaryotic type KH-domain (KH-domain type I)"/>
    <property type="match status" value="1"/>
</dbReference>
<dbReference type="PROSITE" id="PS50126">
    <property type="entry name" value="S1"/>
    <property type="match status" value="1"/>
</dbReference>
<dbReference type="InterPro" id="IPR012162">
    <property type="entry name" value="PNPase"/>
</dbReference>
<keyword evidence="3" id="KW-0963">Cytoplasm</keyword>
<dbReference type="GO" id="GO:0000175">
    <property type="term" value="F:3'-5'-RNA exonuclease activity"/>
    <property type="evidence" value="ECO:0007669"/>
    <property type="project" value="TreeGrafter"/>
</dbReference>
<dbReference type="FunFam" id="3.30.230.70:FF:000032">
    <property type="entry name" value="Polyribonucleotide nucleotidyltransferase 1"/>
    <property type="match status" value="1"/>
</dbReference>
<dbReference type="InterPro" id="IPR004087">
    <property type="entry name" value="KH_dom"/>
</dbReference>
<evidence type="ECO:0000313" key="10">
    <source>
        <dbReference type="EMBL" id="KAK7571093.1"/>
    </source>
</evidence>
<feature type="domain" description="S1 motif" evidence="9">
    <location>
        <begin position="673"/>
        <end position="744"/>
    </location>
</feature>
<dbReference type="InterPro" id="IPR036345">
    <property type="entry name" value="ExoRNase_PH_dom2_sf"/>
</dbReference>
<evidence type="ECO:0000313" key="11">
    <source>
        <dbReference type="Proteomes" id="UP001367676"/>
    </source>
</evidence>
<dbReference type="SUPFAM" id="SSF55666">
    <property type="entry name" value="Ribonuclease PH domain 2-like"/>
    <property type="match status" value="2"/>
</dbReference>
<keyword evidence="5" id="KW-0548">Nucleotidyltransferase</keyword>
<reference evidence="10 11" key="1">
    <citation type="submission" date="2024-03" db="EMBL/GenBank/DDBJ databases">
        <title>Adaptation during the transition from Ophiocordyceps entomopathogen to insect associate is accompanied by gene loss and intensified selection.</title>
        <authorList>
            <person name="Ward C.M."/>
            <person name="Onetto C.A."/>
            <person name="Borneman A.R."/>
        </authorList>
    </citation>
    <scope>NUCLEOTIDE SEQUENCE [LARGE SCALE GENOMIC DNA]</scope>
    <source>
        <strain evidence="10">AWRI1</strain>
        <tissue evidence="10">Single Adult Female</tissue>
    </source>
</reference>
<dbReference type="Pfam" id="PF00013">
    <property type="entry name" value="KH_1"/>
    <property type="match status" value="1"/>
</dbReference>
<keyword evidence="11" id="KW-1185">Reference proteome</keyword>
<keyword evidence="6 8" id="KW-0694">RNA-binding</keyword>
<dbReference type="InterPro" id="IPR015847">
    <property type="entry name" value="ExoRNase_PH_dom2"/>
</dbReference>
<evidence type="ECO:0000256" key="4">
    <source>
        <dbReference type="ARBA" id="ARBA00022679"/>
    </source>
</evidence>
<evidence type="ECO:0000256" key="8">
    <source>
        <dbReference type="PROSITE-ProRule" id="PRU00117"/>
    </source>
</evidence>
<dbReference type="InterPro" id="IPR015848">
    <property type="entry name" value="PNPase_PH_RNA-bd_bac/org-type"/>
</dbReference>
<dbReference type="FunFam" id="2.40.50.140:FF:000113">
    <property type="entry name" value="polyribonucleotide nucleotidyltransferase 1, mitochondrial"/>
    <property type="match status" value="1"/>
</dbReference>
<dbReference type="Gene3D" id="3.30.1370.10">
    <property type="entry name" value="K Homology domain, type 1"/>
    <property type="match status" value="1"/>
</dbReference>
<dbReference type="CDD" id="cd11364">
    <property type="entry name" value="RNase_PH_PNPase_2"/>
    <property type="match status" value="1"/>
</dbReference>
<evidence type="ECO:0000256" key="2">
    <source>
        <dbReference type="ARBA" id="ARBA00012416"/>
    </source>
</evidence>
<dbReference type="Pfam" id="PF01138">
    <property type="entry name" value="RNase_PH"/>
    <property type="match status" value="2"/>
</dbReference>
<comment type="caution">
    <text evidence="10">The sequence shown here is derived from an EMBL/GenBank/DDBJ whole genome shotgun (WGS) entry which is preliminary data.</text>
</comment>
<dbReference type="InterPro" id="IPR020568">
    <property type="entry name" value="Ribosomal_Su5_D2-typ_SF"/>
</dbReference>
<dbReference type="Gene3D" id="2.40.50.140">
    <property type="entry name" value="Nucleic acid-binding proteins"/>
    <property type="match status" value="1"/>
</dbReference>
<gene>
    <name evidence="10" type="ORF">V9T40_014697</name>
</gene>
<organism evidence="10 11">
    <name type="scientific">Parthenolecanium corni</name>
    <dbReference type="NCBI Taxonomy" id="536013"/>
    <lineage>
        <taxon>Eukaryota</taxon>
        <taxon>Metazoa</taxon>
        <taxon>Ecdysozoa</taxon>
        <taxon>Arthropoda</taxon>
        <taxon>Hexapoda</taxon>
        <taxon>Insecta</taxon>
        <taxon>Pterygota</taxon>
        <taxon>Neoptera</taxon>
        <taxon>Paraneoptera</taxon>
        <taxon>Hemiptera</taxon>
        <taxon>Sternorrhyncha</taxon>
        <taxon>Coccoidea</taxon>
        <taxon>Coccidae</taxon>
        <taxon>Parthenolecanium</taxon>
    </lineage>
</organism>
<proteinExistence type="inferred from homology"/>
<comment type="similarity">
    <text evidence="1">Belongs to the polyribonucleotide nucleotidyltransferase family.</text>
</comment>
<protein>
    <recommendedName>
        <fullName evidence="2">polyribonucleotide nucleotidyltransferase</fullName>
        <ecNumber evidence="2">2.7.7.8</ecNumber>
    </recommendedName>
    <alternativeName>
        <fullName evidence="7">Polynucleotide phosphorylase 1</fullName>
    </alternativeName>
</protein>
<dbReference type="InterPro" id="IPR036456">
    <property type="entry name" value="PNPase_PH_RNA-bd_sf"/>
</dbReference>
<evidence type="ECO:0000256" key="7">
    <source>
        <dbReference type="ARBA" id="ARBA00031451"/>
    </source>
</evidence>
<dbReference type="PIRSF" id="PIRSF005499">
    <property type="entry name" value="PNPase"/>
    <property type="match status" value="1"/>
</dbReference>
<dbReference type="GO" id="GO:0000958">
    <property type="term" value="P:mitochondrial mRNA catabolic process"/>
    <property type="evidence" value="ECO:0007669"/>
    <property type="project" value="TreeGrafter"/>
</dbReference>
<dbReference type="GO" id="GO:0005739">
    <property type="term" value="C:mitochondrion"/>
    <property type="evidence" value="ECO:0007669"/>
    <property type="project" value="TreeGrafter"/>
</dbReference>
<dbReference type="EMBL" id="JBBCAQ010000041">
    <property type="protein sequence ID" value="KAK7571093.1"/>
    <property type="molecule type" value="Genomic_DNA"/>
</dbReference>
<dbReference type="EC" id="2.7.7.8" evidence="2"/>
<dbReference type="Pfam" id="PF03726">
    <property type="entry name" value="PNPase"/>
    <property type="match status" value="1"/>
</dbReference>
<dbReference type="SUPFAM" id="SSF46915">
    <property type="entry name" value="Polynucleotide phosphorylase/guanosine pentaphosphate synthase (PNPase/GPSI), domain 3"/>
    <property type="match status" value="1"/>
</dbReference>
<dbReference type="CDD" id="cd09033">
    <property type="entry name" value="KH-I_PNPT1"/>
    <property type="match status" value="1"/>
</dbReference>
<dbReference type="NCBIfam" id="NF008805">
    <property type="entry name" value="PRK11824.1"/>
    <property type="match status" value="1"/>
</dbReference>
<dbReference type="GO" id="GO:0005829">
    <property type="term" value="C:cytosol"/>
    <property type="evidence" value="ECO:0007669"/>
    <property type="project" value="TreeGrafter"/>
</dbReference>
<evidence type="ECO:0000256" key="3">
    <source>
        <dbReference type="ARBA" id="ARBA00022490"/>
    </source>
</evidence>
<dbReference type="InterPro" id="IPR027408">
    <property type="entry name" value="PNPase/RNase_PH_dom_sf"/>
</dbReference>
<evidence type="ECO:0000259" key="9">
    <source>
        <dbReference type="PROSITE" id="PS50126"/>
    </source>
</evidence>
<evidence type="ECO:0000256" key="1">
    <source>
        <dbReference type="ARBA" id="ARBA00007404"/>
    </source>
</evidence>
<dbReference type="Proteomes" id="UP001367676">
    <property type="component" value="Unassembled WGS sequence"/>
</dbReference>
<dbReference type="NCBIfam" id="TIGR03591">
    <property type="entry name" value="polynuc_phos"/>
    <property type="match status" value="1"/>
</dbReference>
<dbReference type="PANTHER" id="PTHR11252">
    <property type="entry name" value="POLYRIBONUCLEOTIDE NUCLEOTIDYLTRANSFERASE"/>
    <property type="match status" value="1"/>
</dbReference>
<dbReference type="FunFam" id="3.30.230.70:FF:000001">
    <property type="entry name" value="Polyribonucleotide nucleotidyltransferase"/>
    <property type="match status" value="1"/>
</dbReference>
<dbReference type="SMART" id="SM00322">
    <property type="entry name" value="KH"/>
    <property type="match status" value="1"/>
</dbReference>
<dbReference type="AlphaFoldDB" id="A0AAN9T584"/>